<dbReference type="VEuPathDB" id="FungiDB:SPRG_03844"/>
<evidence type="ECO:0008006" key="5">
    <source>
        <dbReference type="Google" id="ProtNLM"/>
    </source>
</evidence>
<keyword evidence="2" id="KW-0732">Signal</keyword>
<keyword evidence="1" id="KW-0812">Transmembrane</keyword>
<keyword evidence="1" id="KW-1133">Transmembrane helix</keyword>
<dbReference type="GeneID" id="24126324"/>
<dbReference type="Proteomes" id="UP000030745">
    <property type="component" value="Unassembled WGS sequence"/>
</dbReference>
<gene>
    <name evidence="3" type="ORF">SPRG_03844</name>
</gene>
<name>A0A067CXJ7_SAPPC</name>
<dbReference type="KEGG" id="spar:SPRG_03844"/>
<dbReference type="OMA" id="IQTPQRY"/>
<dbReference type="RefSeq" id="XP_012197831.1">
    <property type="nucleotide sequence ID" value="XM_012342441.1"/>
</dbReference>
<evidence type="ECO:0000256" key="2">
    <source>
        <dbReference type="SAM" id="SignalP"/>
    </source>
</evidence>
<proteinExistence type="predicted"/>
<feature type="signal peptide" evidence="2">
    <location>
        <begin position="1"/>
        <end position="19"/>
    </location>
</feature>
<feature type="chain" id="PRO_5001635015" description="Protein BIG1" evidence="2">
    <location>
        <begin position="20"/>
        <end position="302"/>
    </location>
</feature>
<accession>A0A067CXJ7</accession>
<sequence>MRFTLGGVLALAAASVAASVDPSTYVPLVFWSQNGIFEQPTSDLFAEKADAPYTTIQIASTIATIQGSASSDALSAHTPYEVMYLAPKAIAIFVRDSLRLDELEHFQGAAFESLVRDAKSSVAYPHTTRGDADDALTRQVKATHETTIENVEAFLQSTTLGASGTDVVIIKASNTHSWAELDTLIQQATGLFQKATGNSVYFALTGDKASAAHDVFATFHRNLLAAAAVVTPLVCPEGYILSTAGSVPFCFSHYVNMTPTILSAIFVGFFFLFCVYVGLVLLDGIQTPLRYPSVGPPKGKEY</sequence>
<dbReference type="AlphaFoldDB" id="A0A067CXJ7"/>
<feature type="transmembrane region" description="Helical" evidence="1">
    <location>
        <begin position="261"/>
        <end position="282"/>
    </location>
</feature>
<reference evidence="3 4" key="1">
    <citation type="journal article" date="2013" name="PLoS Genet.">
        <title>Distinctive expansion of potential virulence genes in the genome of the oomycete fish pathogen Saprolegnia parasitica.</title>
        <authorList>
            <person name="Jiang R.H."/>
            <person name="de Bruijn I."/>
            <person name="Haas B.J."/>
            <person name="Belmonte R."/>
            <person name="Lobach L."/>
            <person name="Christie J."/>
            <person name="van den Ackerveken G."/>
            <person name="Bottin A."/>
            <person name="Bulone V."/>
            <person name="Diaz-Moreno S.M."/>
            <person name="Dumas B."/>
            <person name="Fan L."/>
            <person name="Gaulin E."/>
            <person name="Govers F."/>
            <person name="Grenville-Briggs L.J."/>
            <person name="Horner N.R."/>
            <person name="Levin J.Z."/>
            <person name="Mammella M."/>
            <person name="Meijer H.J."/>
            <person name="Morris P."/>
            <person name="Nusbaum C."/>
            <person name="Oome S."/>
            <person name="Phillips A.J."/>
            <person name="van Rooyen D."/>
            <person name="Rzeszutek E."/>
            <person name="Saraiva M."/>
            <person name="Secombes C.J."/>
            <person name="Seidl M.F."/>
            <person name="Snel B."/>
            <person name="Stassen J.H."/>
            <person name="Sykes S."/>
            <person name="Tripathy S."/>
            <person name="van den Berg H."/>
            <person name="Vega-Arreguin J.C."/>
            <person name="Wawra S."/>
            <person name="Young S.K."/>
            <person name="Zeng Q."/>
            <person name="Dieguez-Uribeondo J."/>
            <person name="Russ C."/>
            <person name="Tyler B.M."/>
            <person name="van West P."/>
        </authorList>
    </citation>
    <scope>NUCLEOTIDE SEQUENCE [LARGE SCALE GENOMIC DNA]</scope>
    <source>
        <strain evidence="3 4">CBS 223.65</strain>
    </source>
</reference>
<evidence type="ECO:0000313" key="4">
    <source>
        <dbReference type="Proteomes" id="UP000030745"/>
    </source>
</evidence>
<dbReference type="OrthoDB" id="64747at2759"/>
<keyword evidence="4" id="KW-1185">Reference proteome</keyword>
<protein>
    <recommendedName>
        <fullName evidence="5">Protein BIG1</fullName>
    </recommendedName>
</protein>
<dbReference type="EMBL" id="KK583198">
    <property type="protein sequence ID" value="KDO31226.1"/>
    <property type="molecule type" value="Genomic_DNA"/>
</dbReference>
<organism evidence="3 4">
    <name type="scientific">Saprolegnia parasitica (strain CBS 223.65)</name>
    <dbReference type="NCBI Taxonomy" id="695850"/>
    <lineage>
        <taxon>Eukaryota</taxon>
        <taxon>Sar</taxon>
        <taxon>Stramenopiles</taxon>
        <taxon>Oomycota</taxon>
        <taxon>Saprolegniomycetes</taxon>
        <taxon>Saprolegniales</taxon>
        <taxon>Saprolegniaceae</taxon>
        <taxon>Saprolegnia</taxon>
    </lineage>
</organism>
<evidence type="ECO:0000256" key="1">
    <source>
        <dbReference type="SAM" id="Phobius"/>
    </source>
</evidence>
<keyword evidence="1" id="KW-0472">Membrane</keyword>
<evidence type="ECO:0000313" key="3">
    <source>
        <dbReference type="EMBL" id="KDO31226.1"/>
    </source>
</evidence>